<reference evidence="2" key="1">
    <citation type="submission" date="2021-01" db="EMBL/GenBank/DDBJ databases">
        <authorList>
            <person name="Corre E."/>
            <person name="Pelletier E."/>
            <person name="Niang G."/>
            <person name="Scheremetjew M."/>
            <person name="Finn R."/>
            <person name="Kale V."/>
            <person name="Holt S."/>
            <person name="Cochrane G."/>
            <person name="Meng A."/>
            <person name="Brown T."/>
            <person name="Cohen L."/>
        </authorList>
    </citation>
    <scope>NUCLEOTIDE SEQUENCE</scope>
    <source>
        <strain evidence="2">UIO037</strain>
    </source>
</reference>
<proteinExistence type="predicted"/>
<protein>
    <submittedName>
        <fullName evidence="2">Uncharacterized protein</fullName>
    </submittedName>
</protein>
<feature type="region of interest" description="Disordered" evidence="1">
    <location>
        <begin position="63"/>
        <end position="93"/>
    </location>
</feature>
<gene>
    <name evidence="2" type="ORF">CPOL0286_LOCUS11793</name>
</gene>
<evidence type="ECO:0000313" key="2">
    <source>
        <dbReference type="EMBL" id="CAE2234189.1"/>
    </source>
</evidence>
<accession>A0A7S4MNX5</accession>
<organism evidence="2">
    <name type="scientific">Prymnesium polylepis</name>
    <dbReference type="NCBI Taxonomy" id="72548"/>
    <lineage>
        <taxon>Eukaryota</taxon>
        <taxon>Haptista</taxon>
        <taxon>Haptophyta</taxon>
        <taxon>Prymnesiophyceae</taxon>
        <taxon>Prymnesiales</taxon>
        <taxon>Prymnesiaceae</taxon>
        <taxon>Prymnesium</taxon>
    </lineage>
</organism>
<name>A0A7S4MNX5_9EUKA</name>
<dbReference type="EMBL" id="HBKO01025850">
    <property type="protein sequence ID" value="CAE2234189.1"/>
    <property type="molecule type" value="Transcribed_RNA"/>
</dbReference>
<dbReference type="AlphaFoldDB" id="A0A7S4MNX5"/>
<sequence length="162" mass="17163">MLGLLHVQTGLLVPTFVVQPPVLHAYPAPVRAPVGVAAPANLFPSTDVLAFIQPAGLGSAKANRANPSAGGNAEGNWWTPSSALDTDCEGKPVTPTSKLTQECIYQKKVAEIRSKQAITEQNAVYKTDMLAEREKRVAAAAARKTAADAELAAKRAKYASRR</sequence>
<evidence type="ECO:0000256" key="1">
    <source>
        <dbReference type="SAM" id="MobiDB-lite"/>
    </source>
</evidence>